<dbReference type="Pfam" id="PF10523">
    <property type="entry name" value="BEN"/>
    <property type="match status" value="1"/>
</dbReference>
<dbReference type="Gene3D" id="1.10.10.2590">
    <property type="entry name" value="BEN domain"/>
    <property type="match status" value="1"/>
</dbReference>
<organism evidence="4 5">
    <name type="scientific">Folsomia candida</name>
    <name type="common">Springtail</name>
    <dbReference type="NCBI Taxonomy" id="158441"/>
    <lineage>
        <taxon>Eukaryota</taxon>
        <taxon>Metazoa</taxon>
        <taxon>Ecdysozoa</taxon>
        <taxon>Arthropoda</taxon>
        <taxon>Hexapoda</taxon>
        <taxon>Collembola</taxon>
        <taxon>Entomobryomorpha</taxon>
        <taxon>Isotomoidea</taxon>
        <taxon>Isotomidae</taxon>
        <taxon>Proisotominae</taxon>
        <taxon>Folsomia</taxon>
    </lineage>
</organism>
<reference evidence="4 5" key="1">
    <citation type="submission" date="2015-12" db="EMBL/GenBank/DDBJ databases">
        <title>The genome of Folsomia candida.</title>
        <authorList>
            <person name="Faddeeva A."/>
            <person name="Derks M.F."/>
            <person name="Anvar Y."/>
            <person name="Smit S."/>
            <person name="Van Straalen N."/>
            <person name="Roelofs D."/>
        </authorList>
    </citation>
    <scope>NUCLEOTIDE SEQUENCE [LARGE SCALE GENOMIC DNA]</scope>
    <source>
        <strain evidence="4 5">VU population</strain>
        <tissue evidence="4">Whole body</tissue>
    </source>
</reference>
<evidence type="ECO:0000256" key="2">
    <source>
        <dbReference type="SAM" id="Phobius"/>
    </source>
</evidence>
<name>A0A226DV46_FOLCA</name>
<evidence type="ECO:0000259" key="3">
    <source>
        <dbReference type="Pfam" id="PF10523"/>
    </source>
</evidence>
<keyword evidence="2" id="KW-0472">Membrane</keyword>
<gene>
    <name evidence="4" type="ORF">Fcan01_16209</name>
</gene>
<feature type="transmembrane region" description="Helical" evidence="2">
    <location>
        <begin position="393"/>
        <end position="411"/>
    </location>
</feature>
<accession>A0A226DV46</accession>
<dbReference type="AlphaFoldDB" id="A0A226DV46"/>
<keyword evidence="5" id="KW-1185">Reference proteome</keyword>
<dbReference type="Proteomes" id="UP000198287">
    <property type="component" value="Unassembled WGS sequence"/>
</dbReference>
<dbReference type="EMBL" id="LNIX01000011">
    <property type="protein sequence ID" value="OXA48557.1"/>
    <property type="molecule type" value="Genomic_DNA"/>
</dbReference>
<dbReference type="OrthoDB" id="8186171at2759"/>
<proteinExistence type="predicted"/>
<dbReference type="GO" id="GO:0003677">
    <property type="term" value="F:DNA binding"/>
    <property type="evidence" value="ECO:0007669"/>
    <property type="project" value="InterPro"/>
</dbReference>
<feature type="region of interest" description="Disordered" evidence="1">
    <location>
        <begin position="290"/>
        <end position="311"/>
    </location>
</feature>
<comment type="caution">
    <text evidence="4">The sequence shown here is derived from an EMBL/GenBank/DDBJ whole genome shotgun (WGS) entry which is preliminary data.</text>
</comment>
<feature type="transmembrane region" description="Helical" evidence="2">
    <location>
        <begin position="417"/>
        <end position="445"/>
    </location>
</feature>
<keyword evidence="2" id="KW-0812">Transmembrane</keyword>
<protein>
    <recommendedName>
        <fullName evidence="3">BEN domain-containing protein</fullName>
    </recommendedName>
</protein>
<feature type="domain" description="BEN" evidence="3">
    <location>
        <begin position="55"/>
        <end position="108"/>
    </location>
</feature>
<evidence type="ECO:0000313" key="4">
    <source>
        <dbReference type="EMBL" id="OXA48557.1"/>
    </source>
</evidence>
<keyword evidence="2" id="KW-1133">Transmembrane helix</keyword>
<sequence>MMRKITPATDTQFEEAEKTEIKPGIFVKKSFLELAKLSCVSRPSFFSRKLIFEGEIFTLEEIANSSFTGKPSPAFRNNVRRCIDPIRFKALKDYITEIFGLKPNTVEWVWLEILRSRRRNSVVRIPMIQKRELRSISTCTDEVTSAGNRAQFFARLSTLLHLVCTVLQLGQILRSRTDWQDVLQGSLITLPYITIFVMRCEWKADPPCVQLLCAICDMDEDDDGNVKPLWKNDTEQKKLVDTLLVSAIFLQWCRIDTVRCYRSSKSWTSHQIVSVSSLCTGLLGGHFPSSSTKKNSTLNPTRDPTNSAFTSRSGTHPKFYNIIDIVYTITDGVCIILPSAIGILMLLSPCQSPFLGSLIVPENICHEIEKYRKLQVTQAYVNLCVRNRIFPSGAYVGPLIQIMASLIFLKYHDTVNLTYLAFVSAIFADAFVLNLVWFGGAGLVYSKSKAWLRKMRMQVGNVNIDMDGIMVTRKLLKSMCPIKVWFGTNFVDELTPLIIQQFCTLQTIDFLLLL</sequence>
<evidence type="ECO:0000313" key="5">
    <source>
        <dbReference type="Proteomes" id="UP000198287"/>
    </source>
</evidence>
<feature type="transmembrane region" description="Helical" evidence="2">
    <location>
        <begin position="325"/>
        <end position="347"/>
    </location>
</feature>
<evidence type="ECO:0000256" key="1">
    <source>
        <dbReference type="SAM" id="MobiDB-lite"/>
    </source>
</evidence>
<dbReference type="InterPro" id="IPR018379">
    <property type="entry name" value="BEN_domain"/>
</dbReference>